<keyword evidence="2" id="KW-0812">Transmembrane</keyword>
<keyword evidence="2" id="KW-1133">Transmembrane helix</keyword>
<dbReference type="Proteomes" id="UP000664795">
    <property type="component" value="Unassembled WGS sequence"/>
</dbReference>
<feature type="compositionally biased region" description="Basic and acidic residues" evidence="1">
    <location>
        <begin position="150"/>
        <end position="166"/>
    </location>
</feature>
<feature type="region of interest" description="Disordered" evidence="1">
    <location>
        <begin position="150"/>
        <end position="186"/>
    </location>
</feature>
<dbReference type="Pfam" id="PF04120">
    <property type="entry name" value="Iron_permease"/>
    <property type="match status" value="1"/>
</dbReference>
<keyword evidence="4" id="KW-1185">Reference proteome</keyword>
<accession>A0A939G668</accession>
<keyword evidence="2" id="KW-0472">Membrane</keyword>
<name>A0A939G668_9BACT</name>
<evidence type="ECO:0000313" key="3">
    <source>
        <dbReference type="EMBL" id="MBO0930932.1"/>
    </source>
</evidence>
<feature type="transmembrane region" description="Helical" evidence="2">
    <location>
        <begin position="23"/>
        <end position="48"/>
    </location>
</feature>
<dbReference type="RefSeq" id="WP_207334901.1">
    <property type="nucleotide sequence ID" value="NZ_JAFMYU010000005.1"/>
</dbReference>
<reference evidence="3 4" key="1">
    <citation type="submission" date="2021-03" db="EMBL/GenBank/DDBJ databases">
        <title>Fibrella sp. HMF5036 genome sequencing and assembly.</title>
        <authorList>
            <person name="Kang H."/>
            <person name="Kim H."/>
            <person name="Bae S."/>
            <person name="Joh K."/>
        </authorList>
    </citation>
    <scope>NUCLEOTIDE SEQUENCE [LARGE SCALE GENOMIC DNA]</scope>
    <source>
        <strain evidence="3 4">HMF5036</strain>
    </source>
</reference>
<protein>
    <submittedName>
        <fullName evidence="3">Low affinity iron permease family protein</fullName>
    </submittedName>
</protein>
<feature type="transmembrane region" description="Helical" evidence="2">
    <location>
        <begin position="60"/>
        <end position="79"/>
    </location>
</feature>
<gene>
    <name evidence="3" type="ORF">J2I48_08015</name>
</gene>
<dbReference type="GO" id="GO:0055085">
    <property type="term" value="P:transmembrane transport"/>
    <property type="evidence" value="ECO:0007669"/>
    <property type="project" value="InterPro"/>
</dbReference>
<sequence>MEDLTTCNEPAPEKNWAERFDHFALYITRITGSSTAFILAMLVVLVWAATGPIFHYSETWQLVINTGTTIITFLMVFVIQKAQNKESLAVQLKLNELIAATKGASNRLVSVENLSEQELQVLCEHYNAMAELTRQASDLLKSHSVEEAIRDTEEKLTDTGTRDSKGRTSSTEAALSSLASTVKTKH</sequence>
<dbReference type="AlphaFoldDB" id="A0A939G668"/>
<evidence type="ECO:0000256" key="2">
    <source>
        <dbReference type="SAM" id="Phobius"/>
    </source>
</evidence>
<dbReference type="EMBL" id="JAFMYU010000005">
    <property type="protein sequence ID" value="MBO0930932.1"/>
    <property type="molecule type" value="Genomic_DNA"/>
</dbReference>
<organism evidence="3 4">
    <name type="scientific">Fibrella aquatilis</name>
    <dbReference type="NCBI Taxonomy" id="2817059"/>
    <lineage>
        <taxon>Bacteria</taxon>
        <taxon>Pseudomonadati</taxon>
        <taxon>Bacteroidota</taxon>
        <taxon>Cytophagia</taxon>
        <taxon>Cytophagales</taxon>
        <taxon>Spirosomataceae</taxon>
        <taxon>Fibrella</taxon>
    </lineage>
</organism>
<comment type="caution">
    <text evidence="3">The sequence shown here is derived from an EMBL/GenBank/DDBJ whole genome shotgun (WGS) entry which is preliminary data.</text>
</comment>
<proteinExistence type="predicted"/>
<dbReference type="InterPro" id="IPR007251">
    <property type="entry name" value="Iron_permease_Fet4"/>
</dbReference>
<evidence type="ECO:0000313" key="4">
    <source>
        <dbReference type="Proteomes" id="UP000664795"/>
    </source>
</evidence>
<evidence type="ECO:0000256" key="1">
    <source>
        <dbReference type="SAM" id="MobiDB-lite"/>
    </source>
</evidence>
<feature type="compositionally biased region" description="Low complexity" evidence="1">
    <location>
        <begin position="168"/>
        <end position="186"/>
    </location>
</feature>